<dbReference type="Proteomes" id="UP000062973">
    <property type="component" value="Chromosome"/>
</dbReference>
<organism evidence="1 2">
    <name type="scientific">Amycolatopsis methanolica 239</name>
    <dbReference type="NCBI Taxonomy" id="1068978"/>
    <lineage>
        <taxon>Bacteria</taxon>
        <taxon>Bacillati</taxon>
        <taxon>Actinomycetota</taxon>
        <taxon>Actinomycetes</taxon>
        <taxon>Pseudonocardiales</taxon>
        <taxon>Pseudonocardiaceae</taxon>
        <taxon>Amycolatopsis</taxon>
        <taxon>Amycolatopsis methanolica group</taxon>
    </lineage>
</organism>
<sequence length="195" mass="20385">MADPRLYPTHPLQQWIPSLAAASRNATGLNLEAEPPVAAVDLRVTPPADVLGTPLPTEANTWVRTADGQIVWLGPDEWLVTSTAAQGHELEARLGAAVRPRGGAATDVSAQRTGIRVSGRHARDVLATGCSLDLHPLAFPAGSAAQTTLGQAPVLLLALGAGEDFRVFVRPSFAGYLADWLLDAALEFQPAGATS</sequence>
<gene>
    <name evidence="1" type="primary">soxG</name>
    <name evidence="1" type="ORF">AMETH_4485</name>
</gene>
<dbReference type="RefSeq" id="WP_017983406.1">
    <property type="nucleotide sequence ID" value="NZ_AQUL01000001.1"/>
</dbReference>
<dbReference type="EMBL" id="CP009110">
    <property type="protein sequence ID" value="AIJ24577.1"/>
    <property type="molecule type" value="Genomic_DNA"/>
</dbReference>
<protein>
    <submittedName>
        <fullName evidence="1">Sarcosine oxidase gamma subunit</fullName>
    </submittedName>
</protein>
<dbReference type="HOGENOM" id="CLU_114076_0_0_11"/>
<evidence type="ECO:0000313" key="1">
    <source>
        <dbReference type="EMBL" id="AIJ24577.1"/>
    </source>
</evidence>
<dbReference type="Gene3D" id="3.30.70.1520">
    <property type="entry name" value="Heterotetrameric sarcosine oxidase"/>
    <property type="match status" value="1"/>
</dbReference>
<accession>A0A076N3M3</accession>
<dbReference type="PATRIC" id="fig|1068978.7.peg.4809"/>
<dbReference type="InterPro" id="IPR027266">
    <property type="entry name" value="TrmE/GcvT-like"/>
</dbReference>
<dbReference type="STRING" id="1068978.AMETH_4485"/>
<evidence type="ECO:0000313" key="2">
    <source>
        <dbReference type="Proteomes" id="UP000062973"/>
    </source>
</evidence>
<dbReference type="eggNOG" id="COG4583">
    <property type="taxonomic scope" value="Bacteria"/>
</dbReference>
<keyword evidence="2" id="KW-1185">Reference proteome</keyword>
<name>A0A076N3M3_AMYME</name>
<proteinExistence type="predicted"/>
<dbReference type="AlphaFoldDB" id="A0A076N3M3"/>
<dbReference type="Pfam" id="PF04268">
    <property type="entry name" value="SoxG"/>
    <property type="match status" value="1"/>
</dbReference>
<dbReference type="SUPFAM" id="SSF103025">
    <property type="entry name" value="Folate-binding domain"/>
    <property type="match status" value="1"/>
</dbReference>
<dbReference type="Gene3D" id="3.30.1360.120">
    <property type="entry name" value="Probable tRNA modification gtpase trme, domain 1"/>
    <property type="match status" value="1"/>
</dbReference>
<dbReference type="InterPro" id="IPR007375">
    <property type="entry name" value="SoxG"/>
</dbReference>
<dbReference type="KEGG" id="amq:AMETH_4485"/>
<reference evidence="1 2" key="1">
    <citation type="submission" date="2014-07" db="EMBL/GenBank/DDBJ databases">
        <title>Whole Genome Sequence of the Amycolatopsis methanolica 239.</title>
        <authorList>
            <person name="Tang B."/>
        </authorList>
    </citation>
    <scope>NUCLEOTIDE SEQUENCE [LARGE SCALE GENOMIC DNA]</scope>
    <source>
        <strain evidence="1 2">239</strain>
    </source>
</reference>
<dbReference type="OrthoDB" id="9814782at2"/>